<evidence type="ECO:0000313" key="2">
    <source>
        <dbReference type="EMBL" id="EWM27293.1"/>
    </source>
</evidence>
<name>W7TUU1_9STRA</name>
<protein>
    <recommendedName>
        <fullName evidence="4">PWI domain-containing protein</fullName>
    </recommendedName>
</protein>
<feature type="region of interest" description="Disordered" evidence="1">
    <location>
        <begin position="315"/>
        <end position="344"/>
    </location>
</feature>
<feature type="region of interest" description="Disordered" evidence="1">
    <location>
        <begin position="396"/>
        <end position="429"/>
    </location>
</feature>
<accession>W7TUU1</accession>
<feature type="region of interest" description="Disordered" evidence="1">
    <location>
        <begin position="461"/>
        <end position="481"/>
    </location>
</feature>
<dbReference type="Proteomes" id="UP000019335">
    <property type="component" value="Chromosome 7"/>
</dbReference>
<reference evidence="2 3" key="1">
    <citation type="journal article" date="2014" name="Mol. Plant">
        <title>Chromosome Scale Genome Assembly and Transcriptome Profiling of Nannochloropsis gaditana in Nitrogen Depletion.</title>
        <authorList>
            <person name="Corteggiani Carpinelli E."/>
            <person name="Telatin A."/>
            <person name="Vitulo N."/>
            <person name="Forcato C."/>
            <person name="D'Angelo M."/>
            <person name="Schiavon R."/>
            <person name="Vezzi A."/>
            <person name="Giacometti G.M."/>
            <person name="Morosinotto T."/>
            <person name="Valle G."/>
        </authorList>
    </citation>
    <scope>NUCLEOTIDE SEQUENCE [LARGE SCALE GENOMIC DNA]</scope>
    <source>
        <strain evidence="2 3">B-31</strain>
    </source>
</reference>
<organism evidence="2 3">
    <name type="scientific">Nannochloropsis gaditana</name>
    <dbReference type="NCBI Taxonomy" id="72520"/>
    <lineage>
        <taxon>Eukaryota</taxon>
        <taxon>Sar</taxon>
        <taxon>Stramenopiles</taxon>
        <taxon>Ochrophyta</taxon>
        <taxon>Eustigmatophyceae</taxon>
        <taxon>Eustigmatales</taxon>
        <taxon>Monodopsidaceae</taxon>
        <taxon>Nannochloropsis</taxon>
    </lineage>
</organism>
<dbReference type="AlphaFoldDB" id="W7TUU1"/>
<dbReference type="EMBL" id="AZIL01000515">
    <property type="protein sequence ID" value="EWM27293.1"/>
    <property type="molecule type" value="Genomic_DNA"/>
</dbReference>
<proteinExistence type="predicted"/>
<gene>
    <name evidence="2" type="ORF">Naga_100080g17</name>
</gene>
<sequence>MDDVDDAALSLKGVDILEVETAQFKDALVRQLHVLLNNETADPSLVEYICVMVLGNRRKMGEVRSAIEDLLGATMTAPLQQWLCEYVRDLCETHESLQHEEERVHAELEIVGGKVMEQEEGRLRQEVGGKEREAGLEASDRREGAVGYVMEEEREEEGRPGSGKQRVEGEVAVGTGSRGGNAGDMPGRALGAGRLFTSALHQSVWRRDSMVSEPLKLGGVVPHTRRDMAAIGRGRGSRGSPVERETKGRQVTEGKRRVQYHHQRPPASPRLGLPRDVRVVQEISLSGPATPAQAVLAPTRPSSLFPPPRTTPLTTFTITLGGQKPTSRLSRGSSPRAGTGGDVKARAGGLRAMTVSSKFVEHAKASKLGARIQGTTQLSPLAPPYQPGASRGEYGPIQGGKGGRRGSTFRQVPYSLAGPSTSLPRPAPTRASLAWDKRGSGQFSIGPGSSMSGPARLSAWEPPTAISASSPSNRSLIRNPATGRLTHHKVWVNPGLLGEAHKAVEPSAGSQT</sequence>
<evidence type="ECO:0008006" key="4">
    <source>
        <dbReference type="Google" id="ProtNLM"/>
    </source>
</evidence>
<feature type="region of interest" description="Disordered" evidence="1">
    <location>
        <begin position="231"/>
        <end position="272"/>
    </location>
</feature>
<comment type="caution">
    <text evidence="2">The sequence shown here is derived from an EMBL/GenBank/DDBJ whole genome shotgun (WGS) entry which is preliminary data.</text>
</comment>
<evidence type="ECO:0000256" key="1">
    <source>
        <dbReference type="SAM" id="MobiDB-lite"/>
    </source>
</evidence>
<feature type="region of interest" description="Disordered" evidence="1">
    <location>
        <begin position="121"/>
        <end position="143"/>
    </location>
</feature>
<feature type="compositionally biased region" description="Polar residues" evidence="1">
    <location>
        <begin position="318"/>
        <end position="333"/>
    </location>
</feature>
<feature type="compositionally biased region" description="Polar residues" evidence="1">
    <location>
        <begin position="466"/>
        <end position="476"/>
    </location>
</feature>
<keyword evidence="3" id="KW-1185">Reference proteome</keyword>
<evidence type="ECO:0000313" key="3">
    <source>
        <dbReference type="Proteomes" id="UP000019335"/>
    </source>
</evidence>
<feature type="compositionally biased region" description="Basic and acidic residues" evidence="1">
    <location>
        <begin position="241"/>
        <end position="256"/>
    </location>
</feature>
<dbReference type="OrthoDB" id="10333575at2759"/>